<feature type="compositionally biased region" description="Low complexity" evidence="1">
    <location>
        <begin position="37"/>
        <end position="52"/>
    </location>
</feature>
<protein>
    <recommendedName>
        <fullName evidence="4">Protein C10</fullName>
    </recommendedName>
</protein>
<evidence type="ECO:0000313" key="3">
    <source>
        <dbReference type="Proteomes" id="UP000186817"/>
    </source>
</evidence>
<dbReference type="OrthoDB" id="419767at2759"/>
<reference evidence="2 3" key="1">
    <citation type="submission" date="2016-02" db="EMBL/GenBank/DDBJ databases">
        <title>Genome analysis of coral dinoflagellate symbionts highlights evolutionary adaptations to a symbiotic lifestyle.</title>
        <authorList>
            <person name="Aranda M."/>
            <person name="Li Y."/>
            <person name="Liew Y.J."/>
            <person name="Baumgarten S."/>
            <person name="Simakov O."/>
            <person name="Wilson M."/>
            <person name="Piel J."/>
            <person name="Ashoor H."/>
            <person name="Bougouffa S."/>
            <person name="Bajic V.B."/>
            <person name="Ryu T."/>
            <person name="Ravasi T."/>
            <person name="Bayer T."/>
            <person name="Micklem G."/>
            <person name="Kim H."/>
            <person name="Bhak J."/>
            <person name="Lajeunesse T.C."/>
            <person name="Voolstra C.R."/>
        </authorList>
    </citation>
    <scope>NUCLEOTIDE SEQUENCE [LARGE SCALE GENOMIC DNA]</scope>
    <source>
        <strain evidence="2 3">CCMP2467</strain>
    </source>
</reference>
<evidence type="ECO:0000256" key="1">
    <source>
        <dbReference type="SAM" id="MobiDB-lite"/>
    </source>
</evidence>
<proteinExistence type="predicted"/>
<feature type="region of interest" description="Disordered" evidence="1">
    <location>
        <begin position="1"/>
        <end position="64"/>
    </location>
</feature>
<dbReference type="EMBL" id="LSRX01000198">
    <property type="protein sequence ID" value="OLQ04952.1"/>
    <property type="molecule type" value="Genomic_DNA"/>
</dbReference>
<organism evidence="2 3">
    <name type="scientific">Symbiodinium microadriaticum</name>
    <name type="common">Dinoflagellate</name>
    <name type="synonym">Zooxanthella microadriatica</name>
    <dbReference type="NCBI Taxonomy" id="2951"/>
    <lineage>
        <taxon>Eukaryota</taxon>
        <taxon>Sar</taxon>
        <taxon>Alveolata</taxon>
        <taxon>Dinophyceae</taxon>
        <taxon>Suessiales</taxon>
        <taxon>Symbiodiniaceae</taxon>
        <taxon>Symbiodinium</taxon>
    </lineage>
</organism>
<gene>
    <name evidence="2" type="ORF">AK812_SmicGene11925</name>
</gene>
<keyword evidence="3" id="KW-1185">Reference proteome</keyword>
<dbReference type="Proteomes" id="UP000186817">
    <property type="component" value="Unassembled WGS sequence"/>
</dbReference>
<evidence type="ECO:0000313" key="2">
    <source>
        <dbReference type="EMBL" id="OLQ04952.1"/>
    </source>
</evidence>
<dbReference type="AlphaFoldDB" id="A0A1Q9EC14"/>
<name>A0A1Q9EC14_SYMMI</name>
<comment type="caution">
    <text evidence="2">The sequence shown here is derived from an EMBL/GenBank/DDBJ whole genome shotgun (WGS) entry which is preliminary data.</text>
</comment>
<sequence length="307" mass="34114">MDSQYIPEEMPAAAMGRGLPKGFEKELSPTSTRAATEEAPSEPYSPSSAGEGPAEEMAGQRPADLSRERALALQLELMKAYSSPIFQKRLHELGREHPPGGKSFNCGRHKLIRQVQASVIPLYGFDSSEEGVQLMLEAFTCFQQDPDVQVNTVAIKDLLSLDAQAPTDKAKRRLIQKPLTKFVMIDLLRAQFVEFSKATFQADVRNLKRCADVFAGRVARQETTGGSSEDPDGYFHLKGRRELAFIVQQLILPEYGFAPTKEGVLDMIRHCADFLDDPEVQTLLDQINEKLGMSPAACKRFRKLLAP</sequence>
<evidence type="ECO:0008006" key="4">
    <source>
        <dbReference type="Google" id="ProtNLM"/>
    </source>
</evidence>
<accession>A0A1Q9EC14</accession>